<comment type="caution">
    <text evidence="1">The sequence shown here is derived from an EMBL/GenBank/DDBJ whole genome shotgun (WGS) entry which is preliminary data.</text>
</comment>
<dbReference type="SUPFAM" id="SSF48452">
    <property type="entry name" value="TPR-like"/>
    <property type="match status" value="1"/>
</dbReference>
<name>A0A7C0XCM9_UNCW3</name>
<dbReference type="Proteomes" id="UP000885931">
    <property type="component" value="Unassembled WGS sequence"/>
</dbReference>
<sequence>MKYGVKRGEVSEYCDLLVSRLDSRIPREIKADILYHAAILYVWGGYVDKAVDLIEKWIDKLKGKKKDALQERFRYLLGTLKTLRKDPEGEEIRVRVKEELLQMGRGDLVFDICKSVGDVISREDPETALVLYMEAYELSSGLKLDPELMLELTQKMAFTARNVGEEERAIFYALKSLEYAKKTGSGNDIFAAYITTAELYRNSGDIGRAIEYLAVALDFARKQGLRVELGKAAVALAELYEMAGDEGRALKLLRENRAFIE</sequence>
<dbReference type="AlphaFoldDB" id="A0A7C0XCM9"/>
<dbReference type="EMBL" id="DRBW01000077">
    <property type="protein sequence ID" value="HDM89978.1"/>
    <property type="molecule type" value="Genomic_DNA"/>
</dbReference>
<evidence type="ECO:0008006" key="2">
    <source>
        <dbReference type="Google" id="ProtNLM"/>
    </source>
</evidence>
<organism evidence="1">
    <name type="scientific">candidate division WOR-3 bacterium</name>
    <dbReference type="NCBI Taxonomy" id="2052148"/>
    <lineage>
        <taxon>Bacteria</taxon>
        <taxon>Bacteria division WOR-3</taxon>
    </lineage>
</organism>
<protein>
    <recommendedName>
        <fullName evidence="2">MalT-like TPR region domain-containing protein</fullName>
    </recommendedName>
</protein>
<gene>
    <name evidence="1" type="ORF">ENG67_02080</name>
</gene>
<dbReference type="InterPro" id="IPR011990">
    <property type="entry name" value="TPR-like_helical_dom_sf"/>
</dbReference>
<proteinExistence type="predicted"/>
<accession>A0A7C0XCM9</accession>
<feature type="non-terminal residue" evidence="1">
    <location>
        <position position="261"/>
    </location>
</feature>
<evidence type="ECO:0000313" key="1">
    <source>
        <dbReference type="EMBL" id="HDM89978.1"/>
    </source>
</evidence>
<dbReference type="Gene3D" id="1.25.40.10">
    <property type="entry name" value="Tetratricopeptide repeat domain"/>
    <property type="match status" value="1"/>
</dbReference>
<reference evidence="1" key="1">
    <citation type="journal article" date="2020" name="mSystems">
        <title>Genome- and Community-Level Interaction Insights into Carbon Utilization and Element Cycling Functions of Hydrothermarchaeota in Hydrothermal Sediment.</title>
        <authorList>
            <person name="Zhou Z."/>
            <person name="Liu Y."/>
            <person name="Xu W."/>
            <person name="Pan J."/>
            <person name="Luo Z.H."/>
            <person name="Li M."/>
        </authorList>
    </citation>
    <scope>NUCLEOTIDE SEQUENCE [LARGE SCALE GENOMIC DNA]</scope>
    <source>
        <strain evidence="1">HyVt-237</strain>
    </source>
</reference>